<accession>A0ABR7R9X1</accession>
<comment type="caution">
    <text evidence="1">The sequence shown here is derived from an EMBL/GenBank/DDBJ whole genome shotgun (WGS) entry which is preliminary data.</text>
</comment>
<name>A0ABR7R9X1_9PROT</name>
<evidence type="ECO:0000313" key="2">
    <source>
        <dbReference type="Proteomes" id="UP000603940"/>
    </source>
</evidence>
<sequence>MASVNNGQAAVETTDVLLSYGVETNWGQKPAGNLKMLRITGESLTGQKQRNRPSEITRVRQVAKSVTQQKSAQGGFNFALSFDTFNDIFAALLGSTWTAPLAIDGVGGDITAVAAGNKLTSTTANKFQAVQVGQWIRLMGFSANGGANNGFARVSAKTSATDITLAGKVLVNETPTGTAAKIRGSMLRNDNEMQSIYFQKQTGTVGGLIYPGALITGASLQGGVGNNFTGSFNVLAKDQVQSDTMANATDAPTGGFHDAVANFGGCWLDDTPMNAALQNVSLELSREGAAMDYAMGSAGAAGGRWGQLQSGGQLAFLFKDYDLYKGRFDTEQQGRLAWATADDAGNAYIVEQLGATLMNPQIQAGGPNQAVVASYTVEGNPSQDAINRTIAIHRLPIS</sequence>
<proteinExistence type="predicted"/>
<protein>
    <recommendedName>
        <fullName evidence="3">Phage tail protein</fullName>
    </recommendedName>
</protein>
<organism evidence="1 2">
    <name type="scientific">Pseudoroseomonas ludipueritiae</name>
    <dbReference type="NCBI Taxonomy" id="198093"/>
    <lineage>
        <taxon>Bacteria</taxon>
        <taxon>Pseudomonadati</taxon>
        <taxon>Pseudomonadota</taxon>
        <taxon>Alphaproteobacteria</taxon>
        <taxon>Acetobacterales</taxon>
        <taxon>Acetobacteraceae</taxon>
        <taxon>Pseudoroseomonas</taxon>
    </lineage>
</organism>
<dbReference type="Proteomes" id="UP000603940">
    <property type="component" value="Unassembled WGS sequence"/>
</dbReference>
<reference evidence="1 2" key="1">
    <citation type="journal article" date="2009" name="Int. J. Syst. Evol. Microbiol.">
        <title>Transfer of Teichococcus ludipueritiae and Muricoccus roseus to the genus Roseomonas, as Roseomonas ludipueritiae comb. nov. and Roseomonas rosea comb. nov., respectively, and emended description of the genus Roseomonas.</title>
        <authorList>
            <person name="Sanchez-Porro C."/>
            <person name="Gallego V."/>
            <person name="Busse H.J."/>
            <person name="Kampfer P."/>
            <person name="Ventosa A."/>
        </authorList>
    </citation>
    <scope>NUCLEOTIDE SEQUENCE [LARGE SCALE GENOMIC DNA]</scope>
    <source>
        <strain evidence="1 2">DSM 14915</strain>
    </source>
</reference>
<dbReference type="EMBL" id="JACTUZ010000084">
    <property type="protein sequence ID" value="MBC9178568.1"/>
    <property type="molecule type" value="Genomic_DNA"/>
</dbReference>
<dbReference type="InterPro" id="IPR044000">
    <property type="entry name" value="Phage_tube_2"/>
</dbReference>
<dbReference type="RefSeq" id="WP_187779658.1">
    <property type="nucleotide sequence ID" value="NZ_JACTUZ010000084.1"/>
</dbReference>
<gene>
    <name evidence="1" type="ORF">IBL25_16605</name>
</gene>
<dbReference type="Pfam" id="PF18906">
    <property type="entry name" value="Phage_tube_2"/>
    <property type="match status" value="1"/>
</dbReference>
<keyword evidence="2" id="KW-1185">Reference proteome</keyword>
<evidence type="ECO:0000313" key="1">
    <source>
        <dbReference type="EMBL" id="MBC9178568.1"/>
    </source>
</evidence>
<evidence type="ECO:0008006" key="3">
    <source>
        <dbReference type="Google" id="ProtNLM"/>
    </source>
</evidence>